<dbReference type="EMBL" id="CM032182">
    <property type="protein sequence ID" value="KAG7096367.1"/>
    <property type="molecule type" value="Genomic_DNA"/>
</dbReference>
<name>A0A9P7UXB5_9AGAR</name>
<dbReference type="SMART" id="SM00256">
    <property type="entry name" value="FBOX"/>
    <property type="match status" value="1"/>
</dbReference>
<organism evidence="2 3">
    <name type="scientific">Marasmius oreades</name>
    <name type="common">fairy-ring Marasmius</name>
    <dbReference type="NCBI Taxonomy" id="181124"/>
    <lineage>
        <taxon>Eukaryota</taxon>
        <taxon>Fungi</taxon>
        <taxon>Dikarya</taxon>
        <taxon>Basidiomycota</taxon>
        <taxon>Agaricomycotina</taxon>
        <taxon>Agaricomycetes</taxon>
        <taxon>Agaricomycetidae</taxon>
        <taxon>Agaricales</taxon>
        <taxon>Marasmiineae</taxon>
        <taxon>Marasmiaceae</taxon>
        <taxon>Marasmius</taxon>
    </lineage>
</organism>
<comment type="caution">
    <text evidence="2">The sequence shown here is derived from an EMBL/GenBank/DDBJ whole genome shotgun (WGS) entry which is preliminary data.</text>
</comment>
<gene>
    <name evidence="2" type="ORF">E1B28_003811</name>
</gene>
<dbReference type="OrthoDB" id="3034442at2759"/>
<keyword evidence="3" id="KW-1185">Reference proteome</keyword>
<dbReference type="AlphaFoldDB" id="A0A9P7UXB5"/>
<protein>
    <recommendedName>
        <fullName evidence="1">F-box domain-containing protein</fullName>
    </recommendedName>
</protein>
<evidence type="ECO:0000259" key="1">
    <source>
        <dbReference type="PROSITE" id="PS50181"/>
    </source>
</evidence>
<reference evidence="2" key="1">
    <citation type="journal article" date="2021" name="Genome Biol. Evol.">
        <title>The assembled and annotated genome of the fairy-ring fungus Marasmius oreades.</title>
        <authorList>
            <person name="Hiltunen M."/>
            <person name="Ament-Velasquez S.L."/>
            <person name="Johannesson H."/>
        </authorList>
    </citation>
    <scope>NUCLEOTIDE SEQUENCE</scope>
    <source>
        <strain evidence="2">03SP1</strain>
    </source>
</reference>
<proteinExistence type="predicted"/>
<dbReference type="RefSeq" id="XP_043012837.1">
    <property type="nucleotide sequence ID" value="XM_043148245.1"/>
</dbReference>
<sequence>MNSLQTLPTDVLINIFTLLSIPDILNLRQTNKLFLALSKQSIVWINARKSEIFSKLWPCEMAKDDKDEEKTTRNAWRLGRRWASDTEKAMPVRRERSFMTNTSTAVSDIRFLVVHGRKTLLTVSKGIWSVLTLWDIDESDDENETKLSEWSPRGGLFTGLAINEDANVEEQLAVSIAKNGSHETLLLEIDTTFSLTPKRRIPSPEGASPLRALAFSGSVLALADDLSHTTIFDWATGEMAILTEDVDEEREGSTGTANWKHNIAMQVVFAHRSVLVVRARSLSLFQQPSLSPSPSNIEGSIHEHLRLRVETEVVEFENEPQLSMRPLIPTYTPIAMHSFGWVDGIDVVLTSPKPSSPRADLQVFVRAESDNPWRSGEGSIDVYVLRASPDFDENDGPQVQTLPLESSSALSPYIFPPYPLASLPTPRGSLRCNTVRAGSCSTALWVCPLATTSIHSTNRTAGLVVDQWAVDGAAGLDIYGVGVGASVGSVEYGDSSTLNRHGDTGLVDGNGIDIYGIGIGVGDQSSQIVTSSTAITRRGESLVAGVFPGPFLDSPEPRMKQVLGNMGSNGCTAMDYDEVSGRVAMGLGDGSVWVGYL</sequence>
<evidence type="ECO:0000313" key="3">
    <source>
        <dbReference type="Proteomes" id="UP001049176"/>
    </source>
</evidence>
<dbReference type="InterPro" id="IPR001810">
    <property type="entry name" value="F-box_dom"/>
</dbReference>
<dbReference type="Gene3D" id="1.20.1280.50">
    <property type="match status" value="1"/>
</dbReference>
<dbReference type="KEGG" id="more:E1B28_003811"/>
<dbReference type="InterPro" id="IPR036047">
    <property type="entry name" value="F-box-like_dom_sf"/>
</dbReference>
<evidence type="ECO:0000313" key="2">
    <source>
        <dbReference type="EMBL" id="KAG7096367.1"/>
    </source>
</evidence>
<accession>A0A9P7UXB5</accession>
<dbReference type="Proteomes" id="UP001049176">
    <property type="component" value="Chromosome 2"/>
</dbReference>
<dbReference type="GeneID" id="66072887"/>
<dbReference type="SUPFAM" id="SSF81383">
    <property type="entry name" value="F-box domain"/>
    <property type="match status" value="1"/>
</dbReference>
<dbReference type="PROSITE" id="PS50181">
    <property type="entry name" value="FBOX"/>
    <property type="match status" value="1"/>
</dbReference>
<feature type="domain" description="F-box" evidence="1">
    <location>
        <begin position="1"/>
        <end position="47"/>
    </location>
</feature>
<dbReference type="Pfam" id="PF12937">
    <property type="entry name" value="F-box-like"/>
    <property type="match status" value="1"/>
</dbReference>